<evidence type="ECO:0000313" key="2">
    <source>
        <dbReference type="EMBL" id="RKK19747.1"/>
    </source>
</evidence>
<gene>
    <name evidence="2" type="ORF">BFJ65_g6461</name>
</gene>
<feature type="region of interest" description="Disordered" evidence="1">
    <location>
        <begin position="1"/>
        <end position="24"/>
    </location>
</feature>
<comment type="caution">
    <text evidence="2">The sequence shown here is derived from an EMBL/GenBank/DDBJ whole genome shotgun (WGS) entry which is preliminary data.</text>
</comment>
<dbReference type="AlphaFoldDB" id="A0A3L6NPS0"/>
<evidence type="ECO:0000256" key="1">
    <source>
        <dbReference type="SAM" id="MobiDB-lite"/>
    </source>
</evidence>
<protein>
    <submittedName>
        <fullName evidence="2">Uncharacterized protein</fullName>
    </submittedName>
</protein>
<organism evidence="2">
    <name type="scientific">Fusarium oxysporum f. sp. cepae</name>
    <dbReference type="NCBI Taxonomy" id="396571"/>
    <lineage>
        <taxon>Eukaryota</taxon>
        <taxon>Fungi</taxon>
        <taxon>Dikarya</taxon>
        <taxon>Ascomycota</taxon>
        <taxon>Pezizomycotina</taxon>
        <taxon>Sordariomycetes</taxon>
        <taxon>Hypocreomycetidae</taxon>
        <taxon>Hypocreales</taxon>
        <taxon>Nectriaceae</taxon>
        <taxon>Fusarium</taxon>
        <taxon>Fusarium oxysporum species complex</taxon>
    </lineage>
</organism>
<proteinExistence type="predicted"/>
<dbReference type="Proteomes" id="UP000270866">
    <property type="component" value="Chromosome 7"/>
</dbReference>
<reference evidence="2" key="1">
    <citation type="journal article" date="2018" name="Sci. Rep.">
        <title>Characterisation of pathogen-specific regions and novel effector candidates in Fusarium oxysporum f. sp. cepae.</title>
        <authorList>
            <person name="Armitage A.D."/>
            <person name="Taylor A."/>
            <person name="Sobczyk M.K."/>
            <person name="Baxter L."/>
            <person name="Greenfield B.P."/>
            <person name="Bates H.J."/>
            <person name="Wilson F."/>
            <person name="Jackson A.C."/>
            <person name="Ott S."/>
            <person name="Harrison R.J."/>
            <person name="Clarkson J.P."/>
        </authorList>
    </citation>
    <scope>NUCLEOTIDE SEQUENCE [LARGE SCALE GENOMIC DNA]</scope>
    <source>
        <strain evidence="2">FoC_Fus2</strain>
    </source>
</reference>
<name>A0A3L6NPS0_FUSOX</name>
<dbReference type="EMBL" id="MRCU01000004">
    <property type="protein sequence ID" value="RKK19747.1"/>
    <property type="molecule type" value="Genomic_DNA"/>
</dbReference>
<sequence>MPASVIETMNGPLKHNSKARPQQGLKGLSSKTLYRAWRAKLVTDRNRSSRRVQTPLDFTILHKKTHTARLCFKLLEAEPLQTFNNNYEKVKADWDWLKDKTNIPNVTSSSDHRIVCSFKVIDLVIGEAQNSTLLRRLAYVRLMDLLSFLEEVISFERKSGRMIRERYYTNASIALDIYMTAQEDLSNPDVLRRELQERTQVGKWWKTLSKPSPLLVLMYSEAADSIIHKSKGASASILRLAASNIMKECPNELLSRLHCSD</sequence>
<accession>A0A3L6NPS0</accession>